<dbReference type="EMBL" id="BMXI01000022">
    <property type="protein sequence ID" value="GHC66766.1"/>
    <property type="molecule type" value="Genomic_DNA"/>
</dbReference>
<sequence>MKFKNPPITPSLCWSALALGILSTTTGYAQVVAGWDTWDSPTAPFVSVLATGVDATASASGGQGNWTNNDGSGRGSSDDTTWGSYSTGVAASTITDVGPANFTLTNAKTDGEITFTIFNDGVDAVDLDLGAFNFDAVAFRPKAARTYELEVLSGSDITEGIVFTSEEGAITSLGGGLSGHSQHDEIDIDLTGLADSTLEIGGTAIFQLRFTGGAGDGSGGHHLFLDNVAVTLVSDLTNKLAVTSVPATATAGSDFSVTVEAQDVNGNPLNVSQDTEISLSPSGSGTLTGNTATILSGTSSVTLNTVQYTAAEDITLAAAQTSGDPLLLSEESTVITVSAGLGTELTIETESDGSGSVVGDMSAFLGNPFEVFAISRDSSGNFVDLETAAEFSLINITGEIDANDLFDNFDGSATFTPNLNGTANISAAVEGFTDAVSGLITVADLVNRYDGGTNSSPNWSSAIVWEADTLPVFDNQTDIFLFEDSISKRNHYLGIPLDGIEKSVRSVNFNEATTGNLIVSYVQNGLSNSVDLIFDTDSTTEPAEFNVDAICATNITFGGSNGALPEAGQTVLADDLLVTHNGTGYLRLNSVISEMGGSYGITKAGTGTLELLGDNTYTGTTTVSDGILFLDGNAINDSGTLVVEGTGQVEVAFGETESVTSLIIGGVAQADGTYGPTGSGADTIDDVNFTAGSGLINVGAPVLDAYEIFASVITNAADRDLEDDPDGDGIPNGIEFVIGGTPLDGSDLSLLPTAQVVNTDLGNGPTDYLLYSYRSVADAALVDPGVEYDTNLLADPWTFALDGFDGIVIEVMPNGYGEGVDRVDTYLPASLAVDGKLFARLSAVSQN</sequence>
<evidence type="ECO:0000256" key="1">
    <source>
        <dbReference type="ARBA" id="ARBA00022729"/>
    </source>
</evidence>
<dbReference type="Proteomes" id="UP000644507">
    <property type="component" value="Unassembled WGS sequence"/>
</dbReference>
<dbReference type="Pfam" id="PF12951">
    <property type="entry name" value="PATR"/>
    <property type="match status" value="1"/>
</dbReference>
<gene>
    <name evidence="4" type="ORF">GCM10007100_38290</name>
</gene>
<comment type="caution">
    <text evidence="4">The sequence shown here is derived from an EMBL/GenBank/DDBJ whole genome shotgun (WGS) entry which is preliminary data.</text>
</comment>
<keyword evidence="5" id="KW-1185">Reference proteome</keyword>
<feature type="signal peptide" evidence="3">
    <location>
        <begin position="1"/>
        <end position="29"/>
    </location>
</feature>
<dbReference type="NCBIfam" id="TIGR02601">
    <property type="entry name" value="autotrns_rpt"/>
    <property type="match status" value="1"/>
</dbReference>
<evidence type="ECO:0008006" key="6">
    <source>
        <dbReference type="Google" id="ProtNLM"/>
    </source>
</evidence>
<evidence type="ECO:0000313" key="5">
    <source>
        <dbReference type="Proteomes" id="UP000644507"/>
    </source>
</evidence>
<reference evidence="4" key="2">
    <citation type="submission" date="2020-09" db="EMBL/GenBank/DDBJ databases">
        <authorList>
            <person name="Sun Q."/>
            <person name="Kim S."/>
        </authorList>
    </citation>
    <scope>NUCLEOTIDE SEQUENCE</scope>
    <source>
        <strain evidence="4">KCTC 12988</strain>
    </source>
</reference>
<dbReference type="InterPro" id="IPR013425">
    <property type="entry name" value="Autotrns_rpt"/>
</dbReference>
<evidence type="ECO:0000256" key="3">
    <source>
        <dbReference type="SAM" id="SignalP"/>
    </source>
</evidence>
<dbReference type="RefSeq" id="WP_189574035.1">
    <property type="nucleotide sequence ID" value="NZ_BMXI01000022.1"/>
</dbReference>
<accession>A0A918WPZ3</accession>
<evidence type="ECO:0000313" key="4">
    <source>
        <dbReference type="EMBL" id="GHC66766.1"/>
    </source>
</evidence>
<reference evidence="4" key="1">
    <citation type="journal article" date="2014" name="Int. J. Syst. Evol. Microbiol.">
        <title>Complete genome sequence of Corynebacterium casei LMG S-19264T (=DSM 44701T), isolated from a smear-ripened cheese.</title>
        <authorList>
            <consortium name="US DOE Joint Genome Institute (JGI-PGF)"/>
            <person name="Walter F."/>
            <person name="Albersmeier A."/>
            <person name="Kalinowski J."/>
            <person name="Ruckert C."/>
        </authorList>
    </citation>
    <scope>NUCLEOTIDE SEQUENCE</scope>
    <source>
        <strain evidence="4">KCTC 12988</strain>
    </source>
</reference>
<protein>
    <recommendedName>
        <fullName evidence="6">Big-1 domain-containing protein</fullName>
    </recommendedName>
</protein>
<evidence type="ECO:0000256" key="2">
    <source>
        <dbReference type="SAM" id="MobiDB-lite"/>
    </source>
</evidence>
<feature type="compositionally biased region" description="Polar residues" evidence="2">
    <location>
        <begin position="58"/>
        <end position="71"/>
    </location>
</feature>
<dbReference type="AlphaFoldDB" id="A0A918WPZ3"/>
<feature type="chain" id="PRO_5038000786" description="Big-1 domain-containing protein" evidence="3">
    <location>
        <begin position="30"/>
        <end position="847"/>
    </location>
</feature>
<name>A0A918WPZ3_9BACT</name>
<keyword evidence="1 3" id="KW-0732">Signal</keyword>
<feature type="region of interest" description="Disordered" evidence="2">
    <location>
        <begin position="58"/>
        <end position="80"/>
    </location>
</feature>
<proteinExistence type="predicted"/>
<organism evidence="4 5">
    <name type="scientific">Roseibacillus persicicus</name>
    <dbReference type="NCBI Taxonomy" id="454148"/>
    <lineage>
        <taxon>Bacteria</taxon>
        <taxon>Pseudomonadati</taxon>
        <taxon>Verrucomicrobiota</taxon>
        <taxon>Verrucomicrobiia</taxon>
        <taxon>Verrucomicrobiales</taxon>
        <taxon>Verrucomicrobiaceae</taxon>
        <taxon>Roseibacillus</taxon>
    </lineage>
</organism>